<organism evidence="1 2">
    <name type="scientific">Shewanella mangrovi</name>
    <dbReference type="NCBI Taxonomy" id="1515746"/>
    <lineage>
        <taxon>Bacteria</taxon>
        <taxon>Pseudomonadati</taxon>
        <taxon>Pseudomonadota</taxon>
        <taxon>Gammaproteobacteria</taxon>
        <taxon>Alteromonadales</taxon>
        <taxon>Shewanellaceae</taxon>
        <taxon>Shewanella</taxon>
    </lineage>
</organism>
<keyword evidence="2" id="KW-1185">Reference proteome</keyword>
<protein>
    <submittedName>
        <fullName evidence="1">Uncharacterized protein</fullName>
    </submittedName>
</protein>
<dbReference type="RefSeq" id="WP_037444343.1">
    <property type="nucleotide sequence ID" value="NZ_JPEO01000014.1"/>
</dbReference>
<dbReference type="STRING" id="1515746.HR45_14725"/>
<gene>
    <name evidence="1" type="ORF">HR45_14725</name>
</gene>
<dbReference type="Proteomes" id="UP000029264">
    <property type="component" value="Unassembled WGS sequence"/>
</dbReference>
<name>A0A094JF90_9GAMM</name>
<reference evidence="1 2" key="1">
    <citation type="submission" date="2014-06" db="EMBL/GenBank/DDBJ databases">
        <title>Shewanella sp. YQH10.</title>
        <authorList>
            <person name="Liu Y."/>
            <person name="Zeng R."/>
        </authorList>
    </citation>
    <scope>NUCLEOTIDE SEQUENCE [LARGE SCALE GENOMIC DNA]</scope>
    <source>
        <strain evidence="1 2">YQH10</strain>
    </source>
</reference>
<accession>A0A094JF90</accession>
<evidence type="ECO:0000313" key="2">
    <source>
        <dbReference type="Proteomes" id="UP000029264"/>
    </source>
</evidence>
<dbReference type="AlphaFoldDB" id="A0A094JF90"/>
<dbReference type="eggNOG" id="ENOG5032ZAU">
    <property type="taxonomic scope" value="Bacteria"/>
</dbReference>
<dbReference type="OrthoDB" id="6238348at2"/>
<comment type="caution">
    <text evidence="1">The sequence shown here is derived from an EMBL/GenBank/DDBJ whole genome shotgun (WGS) entry which is preliminary data.</text>
</comment>
<proteinExistence type="predicted"/>
<dbReference type="EMBL" id="JPEO01000014">
    <property type="protein sequence ID" value="KFZ36709.1"/>
    <property type="molecule type" value="Genomic_DNA"/>
</dbReference>
<evidence type="ECO:0000313" key="1">
    <source>
        <dbReference type="EMBL" id="KFZ36709.1"/>
    </source>
</evidence>
<sequence>MTKPNTTQAMHYLIAEIEQQIPLNISDANMCGGKCQGCPKKMLEMLDSELSYWKYADQSIVPSLADLNRLAKLAKRTHRVFSKNGLIPSG</sequence>